<feature type="domain" description="Gp5/Type VI secretion system Vgr protein OB-fold" evidence="1">
    <location>
        <begin position="22"/>
        <end position="94"/>
    </location>
</feature>
<accession>A0A6J5N1W9</accession>
<sequence>MHSNYTTFNMDPEGNTRFYGVYRATVVDNIDGEDKGRLSLVIPQINGSETIDNVPGAFSADVSIPVSETLIPDLGTSVWVMFENGETEYPVWIGIRL</sequence>
<gene>
    <name evidence="2" type="ORF">UFOVP621_22</name>
</gene>
<evidence type="ECO:0000259" key="1">
    <source>
        <dbReference type="Pfam" id="PF04717"/>
    </source>
</evidence>
<reference evidence="2" key="1">
    <citation type="submission" date="2020-04" db="EMBL/GenBank/DDBJ databases">
        <authorList>
            <person name="Chiriac C."/>
            <person name="Salcher M."/>
            <person name="Ghai R."/>
            <person name="Kavagutti S V."/>
        </authorList>
    </citation>
    <scope>NUCLEOTIDE SEQUENCE</scope>
</reference>
<dbReference type="SUPFAM" id="SSF69255">
    <property type="entry name" value="gp5 N-terminal domain-like"/>
    <property type="match status" value="1"/>
</dbReference>
<name>A0A6J5N1W9_9CAUD</name>
<dbReference type="Pfam" id="PF04717">
    <property type="entry name" value="Phage_base_V"/>
    <property type="match status" value="1"/>
</dbReference>
<evidence type="ECO:0000313" key="2">
    <source>
        <dbReference type="EMBL" id="CAB4152672.1"/>
    </source>
</evidence>
<protein>
    <recommendedName>
        <fullName evidence="1">Gp5/Type VI secretion system Vgr protein OB-fold domain-containing protein</fullName>
    </recommendedName>
</protein>
<organism evidence="2">
    <name type="scientific">uncultured Caudovirales phage</name>
    <dbReference type="NCBI Taxonomy" id="2100421"/>
    <lineage>
        <taxon>Viruses</taxon>
        <taxon>Duplodnaviria</taxon>
        <taxon>Heunggongvirae</taxon>
        <taxon>Uroviricota</taxon>
        <taxon>Caudoviricetes</taxon>
        <taxon>Peduoviridae</taxon>
        <taxon>Maltschvirus</taxon>
        <taxon>Maltschvirus maltsch</taxon>
    </lineage>
</organism>
<proteinExistence type="predicted"/>
<dbReference type="InterPro" id="IPR006531">
    <property type="entry name" value="Gp5/Vgr_OB"/>
</dbReference>
<dbReference type="EMBL" id="LR796586">
    <property type="protein sequence ID" value="CAB4152672.1"/>
    <property type="molecule type" value="Genomic_DNA"/>
</dbReference>